<proteinExistence type="predicted"/>
<evidence type="ECO:0000256" key="1">
    <source>
        <dbReference type="ARBA" id="ARBA00004123"/>
    </source>
</evidence>
<feature type="compositionally biased region" description="Basic and acidic residues" evidence="7">
    <location>
        <begin position="271"/>
        <end position="284"/>
    </location>
</feature>
<dbReference type="SUPFAM" id="SSF57716">
    <property type="entry name" value="Glucocorticoid receptor-like (DNA-binding domain)"/>
    <property type="match status" value="2"/>
</dbReference>
<evidence type="ECO:0000256" key="3">
    <source>
        <dbReference type="ARBA" id="ARBA00022771"/>
    </source>
</evidence>
<evidence type="ECO:0000313" key="10">
    <source>
        <dbReference type="EMBL" id="KAK7035096.1"/>
    </source>
</evidence>
<dbReference type="Proteomes" id="UP001362999">
    <property type="component" value="Unassembled WGS sequence"/>
</dbReference>
<gene>
    <name evidence="10" type="ORF">R3P38DRAFT_2617205</name>
    <name evidence="9" type="ORF">R3P38DRAFT_2662603</name>
</gene>
<dbReference type="GO" id="GO:0000981">
    <property type="term" value="F:DNA-binding transcription factor activity, RNA polymerase II-specific"/>
    <property type="evidence" value="ECO:0007669"/>
    <property type="project" value="TreeGrafter"/>
</dbReference>
<organism evidence="9 11">
    <name type="scientific">Favolaschia claudopus</name>
    <dbReference type="NCBI Taxonomy" id="2862362"/>
    <lineage>
        <taxon>Eukaryota</taxon>
        <taxon>Fungi</taxon>
        <taxon>Dikarya</taxon>
        <taxon>Basidiomycota</taxon>
        <taxon>Agaricomycotina</taxon>
        <taxon>Agaricomycetes</taxon>
        <taxon>Agaricomycetidae</taxon>
        <taxon>Agaricales</taxon>
        <taxon>Marasmiineae</taxon>
        <taxon>Mycenaceae</taxon>
        <taxon>Favolaschia</taxon>
    </lineage>
</organism>
<dbReference type="InterPro" id="IPR013088">
    <property type="entry name" value="Znf_NHR/GATA"/>
</dbReference>
<feature type="domain" description="GATA-type" evidence="8">
    <location>
        <begin position="204"/>
        <end position="261"/>
    </location>
</feature>
<comment type="caution">
    <text evidence="9">The sequence shown here is derived from an EMBL/GenBank/DDBJ whole genome shotgun (WGS) entry which is preliminary data.</text>
</comment>
<dbReference type="EMBL" id="JAWWNJ010000020">
    <property type="protein sequence ID" value="KAK7035096.1"/>
    <property type="molecule type" value="Genomic_DNA"/>
</dbReference>
<evidence type="ECO:0000256" key="7">
    <source>
        <dbReference type="SAM" id="MobiDB-lite"/>
    </source>
</evidence>
<dbReference type="PANTHER" id="PTHR10071:SF281">
    <property type="entry name" value="BOX A-BINDING FACTOR-RELATED"/>
    <property type="match status" value="1"/>
</dbReference>
<evidence type="ECO:0000313" key="9">
    <source>
        <dbReference type="EMBL" id="KAK6984126.1"/>
    </source>
</evidence>
<accession>A0AAV9ZJ10</accession>
<sequence>MDPNNPFADQMQRISDSVAPLGAEISGMRTASVAHDSPFTIAFSQPVPFCPVTQFQGTTPSHPLGRRNSPGSTASLVPYESVDPYSDLWQPHPLFERPLRYFPDHNEGDSGVEEGESSTLLSHHSHECVAHLQAGDNGKSAAIKSCSLCHVTSTPIWRCDPSTKRPLCNACGLYLGRRHKLRPQRLINADINDGHRAPPISDGGDMGPRCSRCNTRKTPVWRRSKTGFRICNACGVYGRLTGRERPPALRRNKTNHEDNERGLRQRRGPTKRREDRNGGEREVL</sequence>
<evidence type="ECO:0000256" key="4">
    <source>
        <dbReference type="ARBA" id="ARBA00022833"/>
    </source>
</evidence>
<dbReference type="GO" id="GO:0000122">
    <property type="term" value="P:negative regulation of transcription by RNA polymerase II"/>
    <property type="evidence" value="ECO:0007669"/>
    <property type="project" value="TreeGrafter"/>
</dbReference>
<feature type="domain" description="GATA-type" evidence="8">
    <location>
        <begin position="140"/>
        <end position="183"/>
    </location>
</feature>
<dbReference type="GO" id="GO:0045944">
    <property type="term" value="P:positive regulation of transcription by RNA polymerase II"/>
    <property type="evidence" value="ECO:0007669"/>
    <property type="project" value="TreeGrafter"/>
</dbReference>
<dbReference type="Pfam" id="PF00320">
    <property type="entry name" value="GATA"/>
    <property type="match status" value="2"/>
</dbReference>
<feature type="compositionally biased region" description="Basic and acidic residues" evidence="7">
    <location>
        <begin position="254"/>
        <end position="263"/>
    </location>
</feature>
<evidence type="ECO:0000313" key="11">
    <source>
        <dbReference type="Proteomes" id="UP001362999"/>
    </source>
</evidence>
<reference evidence="9 11" key="1">
    <citation type="journal article" date="2024" name="J Genomics">
        <title>Draft genome sequencing and assembly of Favolaschia claudopus CIRM-BRFM 2984 isolated from oak limbs.</title>
        <authorList>
            <person name="Navarro D."/>
            <person name="Drula E."/>
            <person name="Chaduli D."/>
            <person name="Cazenave R."/>
            <person name="Ahrendt S."/>
            <person name="Wang J."/>
            <person name="Lipzen A."/>
            <person name="Daum C."/>
            <person name="Barry K."/>
            <person name="Grigoriev I.V."/>
            <person name="Favel A."/>
            <person name="Rosso M.N."/>
            <person name="Martin F."/>
        </authorList>
    </citation>
    <scope>NUCLEOTIDE SEQUENCE [LARGE SCALE GENOMIC DNA]</scope>
    <source>
        <strain evidence="9 11">CIRM-BRFM 2984</strain>
    </source>
</reference>
<comment type="subcellular location">
    <subcellularLocation>
        <location evidence="1">Nucleus</location>
    </subcellularLocation>
</comment>
<dbReference type="PANTHER" id="PTHR10071">
    <property type="entry name" value="TRANSCRIPTION FACTOR GATA FAMILY MEMBER"/>
    <property type="match status" value="1"/>
</dbReference>
<dbReference type="CDD" id="cd00202">
    <property type="entry name" value="ZnF_GATA"/>
    <property type="match status" value="2"/>
</dbReference>
<dbReference type="Gene3D" id="3.30.50.10">
    <property type="entry name" value="Erythroid Transcription Factor GATA-1, subunit A"/>
    <property type="match status" value="2"/>
</dbReference>
<name>A0AAV9ZJ10_9AGAR</name>
<dbReference type="PROSITE" id="PS50114">
    <property type="entry name" value="GATA_ZN_FINGER_2"/>
    <property type="match status" value="2"/>
</dbReference>
<dbReference type="GO" id="GO:0005634">
    <property type="term" value="C:nucleus"/>
    <property type="evidence" value="ECO:0007669"/>
    <property type="project" value="UniProtKB-SubCell"/>
</dbReference>
<dbReference type="AlphaFoldDB" id="A0AAV9ZJ10"/>
<dbReference type="InterPro" id="IPR000679">
    <property type="entry name" value="Znf_GATA"/>
</dbReference>
<keyword evidence="3 6" id="KW-0863">Zinc-finger</keyword>
<evidence type="ECO:0000259" key="8">
    <source>
        <dbReference type="PROSITE" id="PS50114"/>
    </source>
</evidence>
<keyword evidence="4" id="KW-0862">Zinc</keyword>
<dbReference type="InterPro" id="IPR039355">
    <property type="entry name" value="Transcription_factor_GATA"/>
</dbReference>
<dbReference type="GO" id="GO:0000978">
    <property type="term" value="F:RNA polymerase II cis-regulatory region sequence-specific DNA binding"/>
    <property type="evidence" value="ECO:0007669"/>
    <property type="project" value="TreeGrafter"/>
</dbReference>
<dbReference type="PRINTS" id="PR00619">
    <property type="entry name" value="GATAZNFINGER"/>
</dbReference>
<dbReference type="EMBL" id="JAWWNJ010000141">
    <property type="protein sequence ID" value="KAK6984126.1"/>
    <property type="molecule type" value="Genomic_DNA"/>
</dbReference>
<evidence type="ECO:0000256" key="2">
    <source>
        <dbReference type="ARBA" id="ARBA00022723"/>
    </source>
</evidence>
<dbReference type="SMART" id="SM00401">
    <property type="entry name" value="ZnF_GATA"/>
    <property type="match status" value="2"/>
</dbReference>
<feature type="region of interest" description="Disordered" evidence="7">
    <location>
        <begin position="245"/>
        <end position="284"/>
    </location>
</feature>
<evidence type="ECO:0000256" key="5">
    <source>
        <dbReference type="ARBA" id="ARBA00023242"/>
    </source>
</evidence>
<keyword evidence="11" id="KW-1185">Reference proteome</keyword>
<evidence type="ECO:0000256" key="6">
    <source>
        <dbReference type="PROSITE-ProRule" id="PRU00094"/>
    </source>
</evidence>
<keyword evidence="5" id="KW-0539">Nucleus</keyword>
<dbReference type="GO" id="GO:0008270">
    <property type="term" value="F:zinc ion binding"/>
    <property type="evidence" value="ECO:0007669"/>
    <property type="project" value="UniProtKB-KW"/>
</dbReference>
<protein>
    <recommendedName>
        <fullName evidence="8">GATA-type domain-containing protein</fullName>
    </recommendedName>
</protein>
<keyword evidence="2" id="KW-0479">Metal-binding</keyword>